<evidence type="ECO:0000313" key="1">
    <source>
        <dbReference type="EMBL" id="KKW89367.1"/>
    </source>
</evidence>
<dbReference type="AlphaFoldDB" id="A0A0M3AH10"/>
<accession>A0A0M3AH10</accession>
<evidence type="ECO:0000313" key="2">
    <source>
        <dbReference type="Proteomes" id="UP000033874"/>
    </source>
</evidence>
<name>A0A0M3AH10_9SPHN</name>
<reference evidence="1 2" key="1">
    <citation type="submission" date="2015-04" db="EMBL/GenBank/DDBJ databases">
        <title>Genome sequence of aromatic hydrocarbons-degrading Sphingobium chungbukense DJ77.</title>
        <authorList>
            <person name="Kim Y.-C."/>
            <person name="Chae J.-C."/>
        </authorList>
    </citation>
    <scope>NUCLEOTIDE SEQUENCE [LARGE SCALE GENOMIC DNA]</scope>
    <source>
        <strain evidence="1 2">DJ77</strain>
    </source>
</reference>
<protein>
    <submittedName>
        <fullName evidence="1">Uncharacterized protein</fullName>
    </submittedName>
</protein>
<sequence length="60" mass="6087">MLRRNSSAIIFSALCAAQLDSRGGCAMEEMSGAVKQDACPMGRGIGGLLAWPVGSGATSK</sequence>
<dbReference type="EMBL" id="LBIC01000022">
    <property type="protein sequence ID" value="KKW89367.1"/>
    <property type="molecule type" value="Genomic_DNA"/>
</dbReference>
<organism evidence="1 2">
    <name type="scientific">Sphingobium chungbukense</name>
    <dbReference type="NCBI Taxonomy" id="56193"/>
    <lineage>
        <taxon>Bacteria</taxon>
        <taxon>Pseudomonadati</taxon>
        <taxon>Pseudomonadota</taxon>
        <taxon>Alphaproteobacteria</taxon>
        <taxon>Sphingomonadales</taxon>
        <taxon>Sphingomonadaceae</taxon>
        <taxon>Sphingobium</taxon>
    </lineage>
</organism>
<dbReference type="STRING" id="56193.YP76_25955"/>
<dbReference type="PATRIC" id="fig|56193.3.peg.5483"/>
<gene>
    <name evidence="1" type="ORF">YP76_25955</name>
</gene>
<comment type="caution">
    <text evidence="1">The sequence shown here is derived from an EMBL/GenBank/DDBJ whole genome shotgun (WGS) entry which is preliminary data.</text>
</comment>
<keyword evidence="2" id="KW-1185">Reference proteome</keyword>
<proteinExistence type="predicted"/>
<dbReference type="Proteomes" id="UP000033874">
    <property type="component" value="Unassembled WGS sequence"/>
</dbReference>